<feature type="transmembrane region" description="Helical" evidence="7">
    <location>
        <begin position="301"/>
        <end position="327"/>
    </location>
</feature>
<keyword evidence="6 7" id="KW-0472">Membrane</keyword>
<dbReference type="Pfam" id="PF00528">
    <property type="entry name" value="BPD_transp_1"/>
    <property type="match status" value="1"/>
</dbReference>
<evidence type="ECO:0000256" key="4">
    <source>
        <dbReference type="ARBA" id="ARBA00022692"/>
    </source>
</evidence>
<dbReference type="Pfam" id="PF19300">
    <property type="entry name" value="BPD_transp_1_N"/>
    <property type="match status" value="1"/>
</dbReference>
<dbReference type="SUPFAM" id="SSF161098">
    <property type="entry name" value="MetI-like"/>
    <property type="match status" value="1"/>
</dbReference>
<dbReference type="GO" id="GO:0005886">
    <property type="term" value="C:plasma membrane"/>
    <property type="evidence" value="ECO:0007669"/>
    <property type="project" value="UniProtKB-SubCell"/>
</dbReference>
<dbReference type="AlphaFoldDB" id="A0A918LA85"/>
<reference evidence="9" key="2">
    <citation type="submission" date="2020-09" db="EMBL/GenBank/DDBJ databases">
        <authorList>
            <person name="Sun Q."/>
            <person name="Ohkuma M."/>
        </authorList>
    </citation>
    <scope>NUCLEOTIDE SEQUENCE</scope>
    <source>
        <strain evidence="9">JCM 4386</strain>
    </source>
</reference>
<keyword evidence="5 7" id="KW-1133">Transmembrane helix</keyword>
<keyword evidence="10" id="KW-1185">Reference proteome</keyword>
<dbReference type="InterPro" id="IPR045621">
    <property type="entry name" value="BPD_transp_1_N"/>
</dbReference>
<feature type="transmembrane region" description="Helical" evidence="7">
    <location>
        <begin position="197"/>
        <end position="217"/>
    </location>
</feature>
<feature type="transmembrane region" description="Helical" evidence="7">
    <location>
        <begin position="30"/>
        <end position="48"/>
    </location>
</feature>
<keyword evidence="3" id="KW-1003">Cell membrane</keyword>
<dbReference type="GO" id="GO:0055085">
    <property type="term" value="P:transmembrane transport"/>
    <property type="evidence" value="ECO:0007669"/>
    <property type="project" value="InterPro"/>
</dbReference>
<accession>A0A918LA85</accession>
<organism evidence="9 10">
    <name type="scientific">Streptomyces humidus</name>
    <dbReference type="NCBI Taxonomy" id="52259"/>
    <lineage>
        <taxon>Bacteria</taxon>
        <taxon>Bacillati</taxon>
        <taxon>Actinomycetota</taxon>
        <taxon>Actinomycetes</taxon>
        <taxon>Kitasatosporales</taxon>
        <taxon>Streptomycetaceae</taxon>
        <taxon>Streptomyces</taxon>
    </lineage>
</organism>
<dbReference type="EMBL" id="BMTL01000043">
    <property type="protein sequence ID" value="GGS23657.1"/>
    <property type="molecule type" value="Genomic_DNA"/>
</dbReference>
<proteinExistence type="inferred from homology"/>
<evidence type="ECO:0000256" key="6">
    <source>
        <dbReference type="ARBA" id="ARBA00023136"/>
    </source>
</evidence>
<dbReference type="Proteomes" id="UP000606194">
    <property type="component" value="Unassembled WGS sequence"/>
</dbReference>
<keyword evidence="2 7" id="KW-0813">Transport</keyword>
<feature type="transmembrane region" description="Helical" evidence="7">
    <location>
        <begin position="155"/>
        <end position="177"/>
    </location>
</feature>
<dbReference type="InterPro" id="IPR035906">
    <property type="entry name" value="MetI-like_sf"/>
</dbReference>
<evidence type="ECO:0000256" key="3">
    <source>
        <dbReference type="ARBA" id="ARBA00022475"/>
    </source>
</evidence>
<dbReference type="InterPro" id="IPR000515">
    <property type="entry name" value="MetI-like"/>
</dbReference>
<comment type="subcellular location">
    <subcellularLocation>
        <location evidence="1 7">Cell membrane</location>
        <topology evidence="1 7">Multi-pass membrane protein</topology>
    </subcellularLocation>
</comment>
<evidence type="ECO:0000256" key="2">
    <source>
        <dbReference type="ARBA" id="ARBA00022448"/>
    </source>
</evidence>
<feature type="domain" description="ABC transmembrane type-1" evidence="8">
    <location>
        <begin position="116"/>
        <end position="324"/>
    </location>
</feature>
<comment type="caution">
    <text evidence="9">The sequence shown here is derived from an EMBL/GenBank/DDBJ whole genome shotgun (WGS) entry which is preliminary data.</text>
</comment>
<dbReference type="CDD" id="cd06261">
    <property type="entry name" value="TM_PBP2"/>
    <property type="match status" value="1"/>
</dbReference>
<sequence length="334" mass="34617">MPAACLRGHGPASTHPHPEPIVSLFLLRRLGAGLVLVFVIATATFFLTSVTGSDPARRIAGTQASAAQVIAKRHELGLDRPVLTRYTDWLSHAVRGDLGTSWFSNQPVTGLVGQALPVSLSLVLAATVLTAAVSIVLGVVAAVRGGWVDHVLQSISIVAFAVPNFLVGMVLALLLAVELGLFPAVGYVPLAGDPAGWLASITLPSIALAVGAIATVASQTRGSMIDVLRQDYVRTLRSRGLPVRSVLLKHALRNAAPTSLTVLSLQFIALIGGAVVIEKVFGLTGIGARATSAASQGDVPLVLGIVVVTVVLVVVVNLLVDVVLGWLNPKVRIA</sequence>
<protein>
    <submittedName>
        <fullName evidence="9">ABC transporter permease</fullName>
    </submittedName>
</protein>
<evidence type="ECO:0000256" key="1">
    <source>
        <dbReference type="ARBA" id="ARBA00004651"/>
    </source>
</evidence>
<feature type="transmembrane region" description="Helical" evidence="7">
    <location>
        <begin position="260"/>
        <end position="281"/>
    </location>
</feature>
<dbReference type="PROSITE" id="PS50928">
    <property type="entry name" value="ABC_TM1"/>
    <property type="match status" value="1"/>
</dbReference>
<dbReference type="Gene3D" id="1.10.3720.10">
    <property type="entry name" value="MetI-like"/>
    <property type="match status" value="1"/>
</dbReference>
<gene>
    <name evidence="9" type="ORF">GCM10010269_73110</name>
</gene>
<reference evidence="9" key="1">
    <citation type="journal article" date="2014" name="Int. J. Syst. Evol. Microbiol.">
        <title>Complete genome sequence of Corynebacterium casei LMG S-19264T (=DSM 44701T), isolated from a smear-ripened cheese.</title>
        <authorList>
            <consortium name="US DOE Joint Genome Institute (JGI-PGF)"/>
            <person name="Walter F."/>
            <person name="Albersmeier A."/>
            <person name="Kalinowski J."/>
            <person name="Ruckert C."/>
        </authorList>
    </citation>
    <scope>NUCLEOTIDE SEQUENCE</scope>
    <source>
        <strain evidence="9">JCM 4386</strain>
    </source>
</reference>
<evidence type="ECO:0000259" key="8">
    <source>
        <dbReference type="PROSITE" id="PS50928"/>
    </source>
</evidence>
<comment type="similarity">
    <text evidence="7">Belongs to the binding-protein-dependent transport system permease family.</text>
</comment>
<evidence type="ECO:0000313" key="9">
    <source>
        <dbReference type="EMBL" id="GGS23657.1"/>
    </source>
</evidence>
<name>A0A918LA85_9ACTN</name>
<dbReference type="PANTHER" id="PTHR43163">
    <property type="entry name" value="DIPEPTIDE TRANSPORT SYSTEM PERMEASE PROTEIN DPPB-RELATED"/>
    <property type="match status" value="1"/>
</dbReference>
<evidence type="ECO:0000313" key="10">
    <source>
        <dbReference type="Proteomes" id="UP000606194"/>
    </source>
</evidence>
<keyword evidence="4 7" id="KW-0812">Transmembrane</keyword>
<dbReference type="PANTHER" id="PTHR43163:SF3">
    <property type="entry name" value="PEPTIDE ABC TRANSPORTER PERMEASE PROTEIN"/>
    <property type="match status" value="1"/>
</dbReference>
<feature type="transmembrane region" description="Helical" evidence="7">
    <location>
        <begin position="120"/>
        <end position="143"/>
    </location>
</feature>
<evidence type="ECO:0000256" key="7">
    <source>
        <dbReference type="RuleBase" id="RU363032"/>
    </source>
</evidence>
<evidence type="ECO:0000256" key="5">
    <source>
        <dbReference type="ARBA" id="ARBA00022989"/>
    </source>
</evidence>